<proteinExistence type="predicted"/>
<feature type="region of interest" description="Disordered" evidence="1">
    <location>
        <begin position="615"/>
        <end position="675"/>
    </location>
</feature>
<dbReference type="InterPro" id="IPR036941">
    <property type="entry name" value="Rcpt_L-dom_sf"/>
</dbReference>
<evidence type="ECO:0000256" key="2">
    <source>
        <dbReference type="SAM" id="SignalP"/>
    </source>
</evidence>
<comment type="caution">
    <text evidence="4">The sequence shown here is derived from an EMBL/GenBank/DDBJ whole genome shotgun (WGS) entry which is preliminary data.</text>
</comment>
<feature type="signal peptide" evidence="2">
    <location>
        <begin position="1"/>
        <end position="17"/>
    </location>
</feature>
<feature type="region of interest" description="Disordered" evidence="1">
    <location>
        <begin position="508"/>
        <end position="543"/>
    </location>
</feature>
<dbReference type="InterPro" id="IPR053079">
    <property type="entry name" value="SPS2_domain"/>
</dbReference>
<feature type="compositionally biased region" description="Acidic residues" evidence="1">
    <location>
        <begin position="747"/>
        <end position="766"/>
    </location>
</feature>
<feature type="compositionally biased region" description="Basic and acidic residues" evidence="1">
    <location>
        <begin position="617"/>
        <end position="628"/>
    </location>
</feature>
<protein>
    <recommendedName>
        <fullName evidence="3">Receptor L-domain domain-containing protein</fullName>
    </recommendedName>
</protein>
<feature type="chain" id="PRO_5025576108" description="Receptor L-domain domain-containing protein" evidence="2">
    <location>
        <begin position="18"/>
        <end position="787"/>
    </location>
</feature>
<feature type="domain" description="Receptor L-domain" evidence="3">
    <location>
        <begin position="248"/>
        <end position="329"/>
    </location>
</feature>
<feature type="region of interest" description="Disordered" evidence="1">
    <location>
        <begin position="699"/>
        <end position="766"/>
    </location>
</feature>
<gene>
    <name evidence="4" type="ORF">GCK72_004176</name>
</gene>
<sequence>MLALLFSLFLLFPYSQSDFMADLRKTIKFYRCAPECIFKHAEVTSKTIGFFPECEEICGILNFNSNLDLSEEQLKVAFKKMHVLNGGVRIENTKLKNLNFFTVNKEQQLFGLDCYTGCAEHSCQVLLGGLTLVNTTAASPSLASIRETRGDILIQDTNLQNLSFMKNWEILKISDDGYTNHIAINIKNNYEMTRLGISSVKHIITRSQLYVVVHDNHPKLVRDNYLSLFDAFFTLVEFYGGGWGGLRLVNTSVSAEINNLSNVKTIIGGIEISYTNLDNLEFLRSVKEVKFEDIMDKTGINVNIHHNPEMKYLGLKAVKKLTTYNTFTMNLESLHPDFCISIPEMVVFLNSFVIFRYLDAKLCDISQSDTPKTCQFHELSSLESDCVYIIGDLLIDSGDEGYVEKLKNLTVIFGSLTIQNTNLVDFKFLGKLRKIANLNDQIPVIQLINNRNLKTIEHLKIKLMRNRTIVCPFDRKVTVVGNRADLLPKNYAVLEIMENVSTWENSQKSGVVDNKHGPTSSSVEDLDVTGGEVPAVPEEGTGVSNQETAVLDEEASSMPVDVPALPEEAPAMPEAVPEANTDEAPANTDGLDRTVRNQVPALPVEARALPADVPVTRTDDAPSMREEAQSLPEDAPDLPVEVPAPALPEETSAPSNRVPAHEAQTSTSEETLVSHSDGVPLNENLAAGTTTVLNQVPALPEETPAPSEDVPVASTDTAPSHTVGVDRAVRNPTEVESLEFPVGTESEYSDEGSDDEESSDSDADAELLEIAITLSILDMNKTNQINN</sequence>
<dbReference type="PANTHER" id="PTHR21662:SF6">
    <property type="entry name" value="RECEPTOR L-DOMAIN DOMAIN-CONTAINING PROTEIN"/>
    <property type="match status" value="1"/>
</dbReference>
<dbReference type="KEGG" id="crq:GCK72_004176"/>
<evidence type="ECO:0000313" key="5">
    <source>
        <dbReference type="Proteomes" id="UP000483820"/>
    </source>
</evidence>
<feature type="domain" description="Receptor L-domain" evidence="3">
    <location>
        <begin position="123"/>
        <end position="220"/>
    </location>
</feature>
<reference evidence="4 5" key="1">
    <citation type="submission" date="2019-12" db="EMBL/GenBank/DDBJ databases">
        <title>Chromosome-level assembly of the Caenorhabditis remanei genome.</title>
        <authorList>
            <person name="Teterina A.A."/>
            <person name="Willis J.H."/>
            <person name="Phillips P.C."/>
        </authorList>
    </citation>
    <scope>NUCLEOTIDE SEQUENCE [LARGE SCALE GENOMIC DNA]</scope>
    <source>
        <strain evidence="4 5">PX506</strain>
        <tissue evidence="4">Whole organism</tissue>
    </source>
</reference>
<dbReference type="CTD" id="9813437"/>
<dbReference type="Pfam" id="PF01030">
    <property type="entry name" value="Recep_L_domain"/>
    <property type="match status" value="3"/>
</dbReference>
<dbReference type="InterPro" id="IPR000494">
    <property type="entry name" value="Rcpt_L-dom"/>
</dbReference>
<feature type="domain" description="Receptor L-domain" evidence="3">
    <location>
        <begin position="385"/>
        <end position="471"/>
    </location>
</feature>
<feature type="compositionally biased region" description="Low complexity" evidence="1">
    <location>
        <begin position="637"/>
        <end position="650"/>
    </location>
</feature>
<evidence type="ECO:0000259" key="3">
    <source>
        <dbReference type="Pfam" id="PF01030"/>
    </source>
</evidence>
<dbReference type="SUPFAM" id="SSF52058">
    <property type="entry name" value="L domain-like"/>
    <property type="match status" value="4"/>
</dbReference>
<dbReference type="PANTHER" id="PTHR21662">
    <property type="entry name" value="RECEPTOR PROTEIN-TYROSINE KINASE"/>
    <property type="match status" value="1"/>
</dbReference>
<evidence type="ECO:0000256" key="1">
    <source>
        <dbReference type="SAM" id="MobiDB-lite"/>
    </source>
</evidence>
<dbReference type="EMBL" id="WUAV01000002">
    <property type="protein sequence ID" value="KAF1764229.1"/>
    <property type="molecule type" value="Genomic_DNA"/>
</dbReference>
<evidence type="ECO:0000313" key="4">
    <source>
        <dbReference type="EMBL" id="KAF1764229.1"/>
    </source>
</evidence>
<dbReference type="GeneID" id="9813437"/>
<name>A0A6A5HAY7_CAERE</name>
<feature type="compositionally biased region" description="Polar residues" evidence="1">
    <location>
        <begin position="663"/>
        <end position="674"/>
    </location>
</feature>
<dbReference type="Gene3D" id="3.80.20.20">
    <property type="entry name" value="Receptor L-domain"/>
    <property type="match status" value="3"/>
</dbReference>
<dbReference type="AlphaFoldDB" id="A0A6A5HAY7"/>
<accession>A0A6A5HAY7</accession>
<organism evidence="4 5">
    <name type="scientific">Caenorhabditis remanei</name>
    <name type="common">Caenorhabditis vulgaris</name>
    <dbReference type="NCBI Taxonomy" id="31234"/>
    <lineage>
        <taxon>Eukaryota</taxon>
        <taxon>Metazoa</taxon>
        <taxon>Ecdysozoa</taxon>
        <taxon>Nematoda</taxon>
        <taxon>Chromadorea</taxon>
        <taxon>Rhabditida</taxon>
        <taxon>Rhabditina</taxon>
        <taxon>Rhabditomorpha</taxon>
        <taxon>Rhabditoidea</taxon>
        <taxon>Rhabditidae</taxon>
        <taxon>Peloderinae</taxon>
        <taxon>Caenorhabditis</taxon>
    </lineage>
</organism>
<dbReference type="Proteomes" id="UP000483820">
    <property type="component" value="Chromosome II"/>
</dbReference>
<dbReference type="RefSeq" id="XP_053588715.1">
    <property type="nucleotide sequence ID" value="XM_053724521.1"/>
</dbReference>
<keyword evidence="2" id="KW-0732">Signal</keyword>